<name>A0A2S2NAX8_SCHGA</name>
<dbReference type="EMBL" id="GGMR01001734">
    <property type="protein sequence ID" value="MBY14353.1"/>
    <property type="molecule type" value="Transcribed_RNA"/>
</dbReference>
<evidence type="ECO:0000256" key="1">
    <source>
        <dbReference type="SAM" id="MobiDB-lite"/>
    </source>
</evidence>
<accession>A0A2S2NAX8</accession>
<sequence>MQGRGYEKEDERNGIISHQRTFSGTPSCNEFAGVARSTMDVSHALSSWRPAERHPSFKIARPGPAASGTGVDNDAVATTPIAVTEQYGRLLMMVTKRRKQRYSKSETIHCAYV</sequence>
<feature type="region of interest" description="Disordered" evidence="1">
    <location>
        <begin position="1"/>
        <end position="22"/>
    </location>
</feature>
<feature type="compositionally biased region" description="Basic and acidic residues" evidence="1">
    <location>
        <begin position="1"/>
        <end position="13"/>
    </location>
</feature>
<dbReference type="AlphaFoldDB" id="A0A2S2NAX8"/>
<reference evidence="2" key="1">
    <citation type="submission" date="2018-04" db="EMBL/GenBank/DDBJ databases">
        <title>Transcriptome of Schizaphis graminum biotype I.</title>
        <authorList>
            <person name="Scully E.D."/>
            <person name="Geib S.M."/>
            <person name="Palmer N.A."/>
            <person name="Koch K."/>
            <person name="Bradshaw J."/>
            <person name="Heng-Moss T."/>
            <person name="Sarath G."/>
        </authorList>
    </citation>
    <scope>NUCLEOTIDE SEQUENCE</scope>
</reference>
<feature type="region of interest" description="Disordered" evidence="1">
    <location>
        <begin position="51"/>
        <end position="73"/>
    </location>
</feature>
<proteinExistence type="predicted"/>
<organism evidence="2">
    <name type="scientific">Schizaphis graminum</name>
    <name type="common">Green bug aphid</name>
    <dbReference type="NCBI Taxonomy" id="13262"/>
    <lineage>
        <taxon>Eukaryota</taxon>
        <taxon>Metazoa</taxon>
        <taxon>Ecdysozoa</taxon>
        <taxon>Arthropoda</taxon>
        <taxon>Hexapoda</taxon>
        <taxon>Insecta</taxon>
        <taxon>Pterygota</taxon>
        <taxon>Neoptera</taxon>
        <taxon>Paraneoptera</taxon>
        <taxon>Hemiptera</taxon>
        <taxon>Sternorrhyncha</taxon>
        <taxon>Aphidomorpha</taxon>
        <taxon>Aphidoidea</taxon>
        <taxon>Aphididae</taxon>
        <taxon>Aphidini</taxon>
        <taxon>Schizaphis</taxon>
    </lineage>
</organism>
<protein>
    <submittedName>
        <fullName evidence="2">Uncharacterized protein</fullName>
    </submittedName>
</protein>
<evidence type="ECO:0000313" key="2">
    <source>
        <dbReference type="EMBL" id="MBY14353.1"/>
    </source>
</evidence>
<gene>
    <name evidence="2" type="ORF">g.52065</name>
</gene>